<dbReference type="AlphaFoldDB" id="A0A2P6NHI9"/>
<sequence>MAILWQVNLFVGFHIICPHCNDRFHRGHLNDCCPYYGPLIQAGAPLVAAHHDTYENLPNSYNEIDALLNAQAFSEVDRIFTHMDVHLCHLSRVPRAARASYINRLGQDAPLFWVLASVLTPTAGYSRPGFVSNDMNQSLIRLQFSRAAINDSIGMAIRNRIPPIPILTPPAFSLPKVLSAADPFSFETILFPPFPLSFLMEDMISRRWVRRMLWLDYLTLDVGITFYETKSKHHGQDENLWKTSTASSFNILSQYPDLFIIPTARDLTQAVPKVNSYWIAVGVAPQGAVNYNNAYAITSWNQVCQGNSYLRSGSTGYWMNGNEIECRLICHPGSAQDNSLPFC</sequence>
<keyword evidence="2" id="KW-1185">Reference proteome</keyword>
<name>A0A2P6NHI9_9EUKA</name>
<protein>
    <submittedName>
        <fullName evidence="1">Uncharacterized protein</fullName>
    </submittedName>
</protein>
<dbReference type="InParanoid" id="A0A2P6NHI9"/>
<evidence type="ECO:0000313" key="1">
    <source>
        <dbReference type="EMBL" id="PRP83407.1"/>
    </source>
</evidence>
<accession>A0A2P6NHI9</accession>
<evidence type="ECO:0000313" key="2">
    <source>
        <dbReference type="Proteomes" id="UP000241769"/>
    </source>
</evidence>
<dbReference type="Proteomes" id="UP000241769">
    <property type="component" value="Unassembled WGS sequence"/>
</dbReference>
<reference evidence="1 2" key="1">
    <citation type="journal article" date="2018" name="Genome Biol. Evol.">
        <title>Multiple Roots of Fruiting Body Formation in Amoebozoa.</title>
        <authorList>
            <person name="Hillmann F."/>
            <person name="Forbes G."/>
            <person name="Novohradska S."/>
            <person name="Ferling I."/>
            <person name="Riege K."/>
            <person name="Groth M."/>
            <person name="Westermann M."/>
            <person name="Marz M."/>
            <person name="Spaller T."/>
            <person name="Winckler T."/>
            <person name="Schaap P."/>
            <person name="Glockner G."/>
        </authorList>
    </citation>
    <scope>NUCLEOTIDE SEQUENCE [LARGE SCALE GENOMIC DNA]</scope>
    <source>
        <strain evidence="1 2">Jena</strain>
    </source>
</reference>
<organism evidence="1 2">
    <name type="scientific">Planoprotostelium fungivorum</name>
    <dbReference type="NCBI Taxonomy" id="1890364"/>
    <lineage>
        <taxon>Eukaryota</taxon>
        <taxon>Amoebozoa</taxon>
        <taxon>Evosea</taxon>
        <taxon>Variosea</taxon>
        <taxon>Cavosteliida</taxon>
        <taxon>Cavosteliaceae</taxon>
        <taxon>Planoprotostelium</taxon>
    </lineage>
</organism>
<dbReference type="EMBL" id="MDYQ01000083">
    <property type="protein sequence ID" value="PRP83407.1"/>
    <property type="molecule type" value="Genomic_DNA"/>
</dbReference>
<comment type="caution">
    <text evidence="1">The sequence shown here is derived from an EMBL/GenBank/DDBJ whole genome shotgun (WGS) entry which is preliminary data.</text>
</comment>
<proteinExistence type="predicted"/>
<gene>
    <name evidence="1" type="ORF">PROFUN_09435</name>
</gene>